<dbReference type="InParanoid" id="K1Q0U9"/>
<accession>K1Q0U9</accession>
<sequence length="899" mass="102834">MPAAIVSSPRTPKRVYSLNDICCLCGFSFVVKEIDREGNVQVKKLFRLKLKVTEEKRNVIQEVMSIHSSAEGVCVKCFSKVEKIIKYRREIAVMVSQFEESMRKFKLKATPGSSTRKKRALRSPEVSAPELKNTCMSDVTKHGTTQPLHMGHKDTEFKQAKKSLKFVAEDVHAVQHPTEGLVTLLEAKKSVLAKTTYRDILPDPKGPDNIENKKPAKKSLSFVDPTDHSREDISKKCELSSQTLPGQGEIETIESLCKVGLSVHPQTLHNKLASWQDKLDEALIDLKVKWTNGEEATRKYQLVGDNWDKDILPSYRTTDRKTESLHLFQIYAIVDRYSTSSPKGSSGFEDNLTFIPSLLEQEQLLKELTYIFASAIIRHVPQVTKHFEKIFPKHLDHKHSQFAGIKTTQYPLGLFDTNENKTDEVIRLLRTLTDLYVPLENEEVVDAVFFGGDRLTDERVQCAQVAVKDSLTSRGKLEGFISKSEDFHRLMNFLEAIYKLTYNTGMAGDPCTVHYYRNLLGHRSAKGPVKNAYRAYKMLYYTILDAICLILFMDKFGSADINDVTLPDFSQMTPNDSIQWLNSICQELVRKYFFENAEDIVEEIRNVLENPQHEENYWTSSIENGRFKCHHWEKDYKRVSSLKAHESGMHGVSLSNPKKKKEPSSDKLQDYILMLFKLTMLHRNFDSGVDKGDGGRCVRSAKYELPIYHKTNKIKYTICSIHTTALSSGLLNPDQEERFIANRFVNIQGGKNNNIALDEYIEMLNRDTKASCTGHKTKDSILKHAKEYPLLVEFTKQYEEAGELGQRKGFHHLPSYATDVEKVVKDLLEQHVLQKVENRKLNVKLTGLDRNPFSNFITLKQVLHILFTMDEMMRIVKQQGNSLFTISTCAANFLKNVKN</sequence>
<dbReference type="InterPro" id="IPR046496">
    <property type="entry name" value="DUF6589"/>
</dbReference>
<dbReference type="Pfam" id="PF20231">
    <property type="entry name" value="DUF6589"/>
    <property type="match status" value="1"/>
</dbReference>
<evidence type="ECO:0000259" key="2">
    <source>
        <dbReference type="Pfam" id="PF20231"/>
    </source>
</evidence>
<feature type="compositionally biased region" description="Basic and acidic residues" evidence="1">
    <location>
        <begin position="200"/>
        <end position="214"/>
    </location>
</feature>
<name>K1Q0U9_MAGGI</name>
<reference evidence="3" key="1">
    <citation type="journal article" date="2012" name="Nature">
        <title>The oyster genome reveals stress adaptation and complexity of shell formation.</title>
        <authorList>
            <person name="Zhang G."/>
            <person name="Fang X."/>
            <person name="Guo X."/>
            <person name="Li L."/>
            <person name="Luo R."/>
            <person name="Xu F."/>
            <person name="Yang P."/>
            <person name="Zhang L."/>
            <person name="Wang X."/>
            <person name="Qi H."/>
            <person name="Xiong Z."/>
            <person name="Que H."/>
            <person name="Xie Y."/>
            <person name="Holland P.W."/>
            <person name="Paps J."/>
            <person name="Zhu Y."/>
            <person name="Wu F."/>
            <person name="Chen Y."/>
            <person name="Wang J."/>
            <person name="Peng C."/>
            <person name="Meng J."/>
            <person name="Yang L."/>
            <person name="Liu J."/>
            <person name="Wen B."/>
            <person name="Zhang N."/>
            <person name="Huang Z."/>
            <person name="Zhu Q."/>
            <person name="Feng Y."/>
            <person name="Mount A."/>
            <person name="Hedgecock D."/>
            <person name="Xu Z."/>
            <person name="Liu Y."/>
            <person name="Domazet-Loso T."/>
            <person name="Du Y."/>
            <person name="Sun X."/>
            <person name="Zhang S."/>
            <person name="Liu B."/>
            <person name="Cheng P."/>
            <person name="Jiang X."/>
            <person name="Li J."/>
            <person name="Fan D."/>
            <person name="Wang W."/>
            <person name="Fu W."/>
            <person name="Wang T."/>
            <person name="Wang B."/>
            <person name="Zhang J."/>
            <person name="Peng Z."/>
            <person name="Li Y."/>
            <person name="Li N."/>
            <person name="Wang J."/>
            <person name="Chen M."/>
            <person name="He Y."/>
            <person name="Tan F."/>
            <person name="Song X."/>
            <person name="Zheng Q."/>
            <person name="Huang R."/>
            <person name="Yang H."/>
            <person name="Du X."/>
            <person name="Chen L."/>
            <person name="Yang M."/>
            <person name="Gaffney P.M."/>
            <person name="Wang S."/>
            <person name="Luo L."/>
            <person name="She Z."/>
            <person name="Ming Y."/>
            <person name="Huang W."/>
            <person name="Zhang S."/>
            <person name="Huang B."/>
            <person name="Zhang Y."/>
            <person name="Qu T."/>
            <person name="Ni P."/>
            <person name="Miao G."/>
            <person name="Wang J."/>
            <person name="Wang Q."/>
            <person name="Steinberg C.E."/>
            <person name="Wang H."/>
            <person name="Li N."/>
            <person name="Qian L."/>
            <person name="Zhang G."/>
            <person name="Li Y."/>
            <person name="Yang H."/>
            <person name="Liu X."/>
            <person name="Wang J."/>
            <person name="Yin Y."/>
            <person name="Wang J."/>
        </authorList>
    </citation>
    <scope>NUCLEOTIDE SEQUENCE [LARGE SCALE GENOMIC DNA]</scope>
    <source>
        <strain evidence="3">05x7-T-G4-1.051#20</strain>
    </source>
</reference>
<gene>
    <name evidence="3" type="ORF">CGI_10002283</name>
</gene>
<evidence type="ECO:0000256" key="1">
    <source>
        <dbReference type="SAM" id="MobiDB-lite"/>
    </source>
</evidence>
<dbReference type="AlphaFoldDB" id="K1Q0U9"/>
<proteinExistence type="predicted"/>
<evidence type="ECO:0000313" key="3">
    <source>
        <dbReference type="EMBL" id="EKC22440.1"/>
    </source>
</evidence>
<feature type="region of interest" description="Disordered" evidence="1">
    <location>
        <begin position="200"/>
        <end position="229"/>
    </location>
</feature>
<protein>
    <recommendedName>
        <fullName evidence="2">DUF6589 domain-containing protein</fullName>
    </recommendedName>
</protein>
<organism evidence="3">
    <name type="scientific">Magallana gigas</name>
    <name type="common">Pacific oyster</name>
    <name type="synonym">Crassostrea gigas</name>
    <dbReference type="NCBI Taxonomy" id="29159"/>
    <lineage>
        <taxon>Eukaryota</taxon>
        <taxon>Metazoa</taxon>
        <taxon>Spiralia</taxon>
        <taxon>Lophotrochozoa</taxon>
        <taxon>Mollusca</taxon>
        <taxon>Bivalvia</taxon>
        <taxon>Autobranchia</taxon>
        <taxon>Pteriomorphia</taxon>
        <taxon>Ostreida</taxon>
        <taxon>Ostreoidea</taxon>
        <taxon>Ostreidae</taxon>
        <taxon>Magallana</taxon>
    </lineage>
</organism>
<dbReference type="EMBL" id="JH816404">
    <property type="protein sequence ID" value="EKC22440.1"/>
    <property type="molecule type" value="Genomic_DNA"/>
</dbReference>
<dbReference type="HOGENOM" id="CLU_322173_0_0_1"/>
<feature type="domain" description="DUF6589" evidence="2">
    <location>
        <begin position="354"/>
        <end position="802"/>
    </location>
</feature>